<gene>
    <name evidence="1" type="ORF">BJ508DRAFT_303618</name>
</gene>
<dbReference type="Proteomes" id="UP000275078">
    <property type="component" value="Unassembled WGS sequence"/>
</dbReference>
<dbReference type="AlphaFoldDB" id="A0A3N4IIG7"/>
<accession>A0A3N4IIG7</accession>
<keyword evidence="2" id="KW-1185">Reference proteome</keyword>
<evidence type="ECO:0000313" key="2">
    <source>
        <dbReference type="Proteomes" id="UP000275078"/>
    </source>
</evidence>
<reference evidence="1 2" key="1">
    <citation type="journal article" date="2018" name="Nat. Ecol. Evol.">
        <title>Pezizomycetes genomes reveal the molecular basis of ectomycorrhizal truffle lifestyle.</title>
        <authorList>
            <person name="Murat C."/>
            <person name="Payen T."/>
            <person name="Noel B."/>
            <person name="Kuo A."/>
            <person name="Morin E."/>
            <person name="Chen J."/>
            <person name="Kohler A."/>
            <person name="Krizsan K."/>
            <person name="Balestrini R."/>
            <person name="Da Silva C."/>
            <person name="Montanini B."/>
            <person name="Hainaut M."/>
            <person name="Levati E."/>
            <person name="Barry K.W."/>
            <person name="Belfiori B."/>
            <person name="Cichocki N."/>
            <person name="Clum A."/>
            <person name="Dockter R.B."/>
            <person name="Fauchery L."/>
            <person name="Guy J."/>
            <person name="Iotti M."/>
            <person name="Le Tacon F."/>
            <person name="Lindquist E.A."/>
            <person name="Lipzen A."/>
            <person name="Malagnac F."/>
            <person name="Mello A."/>
            <person name="Molinier V."/>
            <person name="Miyauchi S."/>
            <person name="Poulain J."/>
            <person name="Riccioni C."/>
            <person name="Rubini A."/>
            <person name="Sitrit Y."/>
            <person name="Splivallo R."/>
            <person name="Traeger S."/>
            <person name="Wang M."/>
            <person name="Zifcakova L."/>
            <person name="Wipf D."/>
            <person name="Zambonelli A."/>
            <person name="Paolocci F."/>
            <person name="Nowrousian M."/>
            <person name="Ottonello S."/>
            <person name="Baldrian P."/>
            <person name="Spatafora J.W."/>
            <person name="Henrissat B."/>
            <person name="Nagy L.G."/>
            <person name="Aury J.M."/>
            <person name="Wincker P."/>
            <person name="Grigoriev I.V."/>
            <person name="Bonfante P."/>
            <person name="Martin F.M."/>
        </authorList>
    </citation>
    <scope>NUCLEOTIDE SEQUENCE [LARGE SCALE GENOMIC DNA]</scope>
    <source>
        <strain evidence="1 2">RN42</strain>
    </source>
</reference>
<dbReference type="EMBL" id="ML119658">
    <property type="protein sequence ID" value="RPA84508.1"/>
    <property type="molecule type" value="Genomic_DNA"/>
</dbReference>
<name>A0A3N4IIG7_ASCIM</name>
<proteinExistence type="predicted"/>
<evidence type="ECO:0000313" key="1">
    <source>
        <dbReference type="EMBL" id="RPA84508.1"/>
    </source>
</evidence>
<protein>
    <submittedName>
        <fullName evidence="1">Uncharacterized protein</fullName>
    </submittedName>
</protein>
<sequence>MILHAELFASDPGVTSYGQSVHALKPKKTKNQEKLSTATTRDRLFFKPVYDMGQIEKMGKAESFEIALYTRPVVPLNKRGITYSLWGKHALHLCFRVPLPPRWGPVHIVVPDDELNRASFAMKTGMPMVHPPEAGSFPECRVFEYQGPDPRPKYAKRDCFFDWSPFVVIIPASVVHFNIRNPRYVKTMEVHPKGYKKSWTVSHPTLPGMLDAACTLIRLYAINENHRRHPEYTSHSLLMNWESLEGHVARQHVLRLHGTRIWLQLSAYAFTRKSRVGRWATLEDIPEMIKRVAQQLSEENIDYYLKELCIDHISNELPSDEICADYETEEDTDYEDDETWEQVYGVAEKVKSSHMAR</sequence>
<organism evidence="1 2">
    <name type="scientific">Ascobolus immersus RN42</name>
    <dbReference type="NCBI Taxonomy" id="1160509"/>
    <lineage>
        <taxon>Eukaryota</taxon>
        <taxon>Fungi</taxon>
        <taxon>Dikarya</taxon>
        <taxon>Ascomycota</taxon>
        <taxon>Pezizomycotina</taxon>
        <taxon>Pezizomycetes</taxon>
        <taxon>Pezizales</taxon>
        <taxon>Ascobolaceae</taxon>
        <taxon>Ascobolus</taxon>
    </lineage>
</organism>